<dbReference type="GO" id="GO:0006310">
    <property type="term" value="P:DNA recombination"/>
    <property type="evidence" value="ECO:0007669"/>
    <property type="project" value="InterPro"/>
</dbReference>
<evidence type="ECO:0000256" key="4">
    <source>
        <dbReference type="ARBA" id="ARBA00022741"/>
    </source>
</evidence>
<evidence type="ECO:0000256" key="6">
    <source>
        <dbReference type="ARBA" id="ARBA00022840"/>
    </source>
</evidence>
<evidence type="ECO:0000256" key="2">
    <source>
        <dbReference type="ARBA" id="ARBA00009441"/>
    </source>
</evidence>
<dbReference type="Pfam" id="PF02463">
    <property type="entry name" value="SMC_N"/>
    <property type="match status" value="1"/>
</dbReference>
<dbReference type="GO" id="GO:0009432">
    <property type="term" value="P:SOS response"/>
    <property type="evidence" value="ECO:0007669"/>
    <property type="project" value="UniProtKB-ARBA"/>
</dbReference>
<dbReference type="FunFam" id="3.40.50.300:FF:000319">
    <property type="entry name" value="DNA repair protein RecN"/>
    <property type="match status" value="1"/>
</dbReference>
<keyword evidence="4" id="KW-0547">Nucleotide-binding</keyword>
<dbReference type="AlphaFoldDB" id="A0A857JG93"/>
<comment type="similarity">
    <text evidence="2 9">Belongs to the RecN family.</text>
</comment>
<keyword evidence="5 9" id="KW-0227">DNA damage</keyword>
<dbReference type="SUPFAM" id="SSF52540">
    <property type="entry name" value="P-loop containing nucleoside triphosphate hydrolases"/>
    <property type="match status" value="2"/>
</dbReference>
<protein>
    <recommendedName>
        <fullName evidence="3 9">DNA repair protein RecN</fullName>
    </recommendedName>
    <alternativeName>
        <fullName evidence="8 9">Recombination protein N</fullName>
    </alternativeName>
</protein>
<dbReference type="PANTHER" id="PTHR11059:SF0">
    <property type="entry name" value="DNA REPAIR PROTEIN RECN"/>
    <property type="match status" value="1"/>
</dbReference>
<dbReference type="GO" id="GO:0006281">
    <property type="term" value="P:DNA repair"/>
    <property type="evidence" value="ECO:0007669"/>
    <property type="project" value="UniProtKB-KW"/>
</dbReference>
<dbReference type="InterPro" id="IPR004604">
    <property type="entry name" value="DNA_recomb/repair_RecN"/>
</dbReference>
<dbReference type="InterPro" id="IPR003395">
    <property type="entry name" value="RecF/RecN/SMC_N"/>
</dbReference>
<evidence type="ECO:0000256" key="9">
    <source>
        <dbReference type="PIRNR" id="PIRNR003128"/>
    </source>
</evidence>
<dbReference type="FunFam" id="3.40.50.300:FF:000356">
    <property type="entry name" value="DNA repair protein RecN"/>
    <property type="match status" value="1"/>
</dbReference>
<sequence>MLLHLSIRNFAVVKSLDIDLAQGMTAVTGETGAGKSISVDALGLCLGDRAEAGFVRSGADKAELCASFDVSKLTLATKWLQEHELDDGDDCLIRRVISSEGRSKAFINGTPVPLSQLKSLGQYLLSIHGQHAHQQILKAETQRELLDNFAEHTSILNKVALHYRSLQQKQKQYRELLAGQQQRADRFQLLSYQVSELDEFAIGEGEFGELESEHKKLSNSQALLEQTQLSFYQLYEADDFNALSAVQNSIDRLTELQEHDPSLSPILTLLNEASIQIDEAAQELRHYTEQLEIDPMKMQQVEARYSQALDLARKHQVQAEGLYDYHQTLAQELSQLSQDDELLESIQEELISLEKQYFDSAEQLSLSRTKAAGKLAKQVESQIHKMNMVDAIFKIEVEPQANSAPSKHGLDNIQFKVSTNKGQSLDKIEKVVSGGELSRIGLAIQVISSHNSQVATMIFDEVDTGISGSTASVVGHLLRKLGETCQVICVTHLPQVAARAHNQMFVTKFSDKKTTETHMISLQESERIEELARLLAGDKLTDSALANAKELLQISNS</sequence>
<accession>A0A857JG93</accession>
<evidence type="ECO:0000256" key="5">
    <source>
        <dbReference type="ARBA" id="ARBA00022763"/>
    </source>
</evidence>
<evidence type="ECO:0000259" key="11">
    <source>
        <dbReference type="Pfam" id="PF02463"/>
    </source>
</evidence>
<dbReference type="GO" id="GO:0043590">
    <property type="term" value="C:bacterial nucleoid"/>
    <property type="evidence" value="ECO:0007669"/>
    <property type="project" value="TreeGrafter"/>
</dbReference>
<dbReference type="Proteomes" id="UP000464524">
    <property type="component" value="Chromosome"/>
</dbReference>
<keyword evidence="13" id="KW-1185">Reference proteome</keyword>
<evidence type="ECO:0000256" key="1">
    <source>
        <dbReference type="ARBA" id="ARBA00003618"/>
    </source>
</evidence>
<reference evidence="12 13" key="1">
    <citation type="submission" date="2019-12" db="EMBL/GenBank/DDBJ databases">
        <title>Genome sequencing and assembly of endphytes of Porphyra tenera.</title>
        <authorList>
            <person name="Park J.M."/>
            <person name="Shin R."/>
            <person name="Jo S.H."/>
        </authorList>
    </citation>
    <scope>NUCLEOTIDE SEQUENCE [LARGE SCALE GENOMIC DNA]</scope>
    <source>
        <strain evidence="12 13">GPM4</strain>
    </source>
</reference>
<dbReference type="PANTHER" id="PTHR11059">
    <property type="entry name" value="DNA REPAIR PROTEIN RECN"/>
    <property type="match status" value="1"/>
</dbReference>
<keyword evidence="7 9" id="KW-0234">DNA repair</keyword>
<dbReference type="NCBIfam" id="TIGR00634">
    <property type="entry name" value="recN"/>
    <property type="match status" value="1"/>
</dbReference>
<dbReference type="OrthoDB" id="9806954at2"/>
<evidence type="ECO:0000256" key="8">
    <source>
        <dbReference type="ARBA" id="ARBA00033408"/>
    </source>
</evidence>
<proteinExistence type="inferred from homology"/>
<dbReference type="GO" id="GO:0005524">
    <property type="term" value="F:ATP binding"/>
    <property type="evidence" value="ECO:0007669"/>
    <property type="project" value="UniProtKB-KW"/>
</dbReference>
<keyword evidence="6" id="KW-0067">ATP-binding</keyword>
<comment type="function">
    <text evidence="1 9">May be involved in recombinational repair of damaged DNA.</text>
</comment>
<gene>
    <name evidence="12" type="ORF">FX988_00906</name>
</gene>
<dbReference type="NCBIfam" id="NF008121">
    <property type="entry name" value="PRK10869.1"/>
    <property type="match status" value="1"/>
</dbReference>
<evidence type="ECO:0000256" key="3">
    <source>
        <dbReference type="ARBA" id="ARBA00021315"/>
    </source>
</evidence>
<evidence type="ECO:0000256" key="7">
    <source>
        <dbReference type="ARBA" id="ARBA00023204"/>
    </source>
</evidence>
<name>A0A857JG93_9ALTE</name>
<evidence type="ECO:0000313" key="12">
    <source>
        <dbReference type="EMBL" id="QHJ10686.1"/>
    </source>
</evidence>
<feature type="domain" description="RecF/RecN/SMC N-terminal" evidence="11">
    <location>
        <begin position="2"/>
        <end position="513"/>
    </location>
</feature>
<dbReference type="RefSeq" id="WP_160178533.1">
    <property type="nucleotide sequence ID" value="NZ_CP047656.1"/>
</dbReference>
<dbReference type="InterPro" id="IPR027417">
    <property type="entry name" value="P-loop_NTPase"/>
</dbReference>
<dbReference type="EMBL" id="CP047656">
    <property type="protein sequence ID" value="QHJ10686.1"/>
    <property type="molecule type" value="Genomic_DNA"/>
</dbReference>
<evidence type="ECO:0000256" key="10">
    <source>
        <dbReference type="SAM" id="Coils"/>
    </source>
</evidence>
<dbReference type="KEGG" id="pmes:FX988_00906"/>
<keyword evidence="10" id="KW-0175">Coiled coil</keyword>
<dbReference type="Gene3D" id="3.40.50.300">
    <property type="entry name" value="P-loop containing nucleotide triphosphate hydrolases"/>
    <property type="match status" value="2"/>
</dbReference>
<organism evidence="12 13">
    <name type="scientific">Paraglaciecola mesophila</name>
    <dbReference type="NCBI Taxonomy" id="197222"/>
    <lineage>
        <taxon>Bacteria</taxon>
        <taxon>Pseudomonadati</taxon>
        <taxon>Pseudomonadota</taxon>
        <taxon>Gammaproteobacteria</taxon>
        <taxon>Alteromonadales</taxon>
        <taxon>Alteromonadaceae</taxon>
        <taxon>Paraglaciecola</taxon>
    </lineage>
</organism>
<dbReference type="CDD" id="cd03241">
    <property type="entry name" value="ABC_RecN"/>
    <property type="match status" value="2"/>
</dbReference>
<evidence type="ECO:0000313" key="13">
    <source>
        <dbReference type="Proteomes" id="UP000464524"/>
    </source>
</evidence>
<feature type="coiled-coil region" evidence="10">
    <location>
        <begin position="336"/>
        <end position="363"/>
    </location>
</feature>
<dbReference type="PIRSF" id="PIRSF003128">
    <property type="entry name" value="RecN"/>
    <property type="match status" value="1"/>
</dbReference>